<evidence type="ECO:0000313" key="3">
    <source>
        <dbReference type="EMBL" id="KAL1866372.1"/>
    </source>
</evidence>
<evidence type="ECO:0000256" key="1">
    <source>
        <dbReference type="SAM" id="MobiDB-lite"/>
    </source>
</evidence>
<organism evidence="3 4">
    <name type="scientific">Phialemonium thermophilum</name>
    <dbReference type="NCBI Taxonomy" id="223376"/>
    <lineage>
        <taxon>Eukaryota</taxon>
        <taxon>Fungi</taxon>
        <taxon>Dikarya</taxon>
        <taxon>Ascomycota</taxon>
        <taxon>Pezizomycotina</taxon>
        <taxon>Sordariomycetes</taxon>
        <taxon>Sordariomycetidae</taxon>
        <taxon>Cephalothecales</taxon>
        <taxon>Cephalothecaceae</taxon>
        <taxon>Phialemonium</taxon>
    </lineage>
</organism>
<dbReference type="PROSITE" id="PS00036">
    <property type="entry name" value="BZIP_BASIC"/>
    <property type="match status" value="1"/>
</dbReference>
<feature type="region of interest" description="Disordered" evidence="1">
    <location>
        <begin position="466"/>
        <end position="495"/>
    </location>
</feature>
<accession>A0ABR3WRS8</accession>
<reference evidence="3 4" key="1">
    <citation type="journal article" date="2024" name="Commun. Biol.">
        <title>Comparative genomic analysis of thermophilic fungi reveals convergent evolutionary adaptations and gene losses.</title>
        <authorList>
            <person name="Steindorff A.S."/>
            <person name="Aguilar-Pontes M.V."/>
            <person name="Robinson A.J."/>
            <person name="Andreopoulos B."/>
            <person name="LaButti K."/>
            <person name="Kuo A."/>
            <person name="Mondo S."/>
            <person name="Riley R."/>
            <person name="Otillar R."/>
            <person name="Haridas S."/>
            <person name="Lipzen A."/>
            <person name="Grimwood J."/>
            <person name="Schmutz J."/>
            <person name="Clum A."/>
            <person name="Reid I.D."/>
            <person name="Moisan M.C."/>
            <person name="Butler G."/>
            <person name="Nguyen T.T.M."/>
            <person name="Dewar K."/>
            <person name="Conant G."/>
            <person name="Drula E."/>
            <person name="Henrissat B."/>
            <person name="Hansel C."/>
            <person name="Singer S."/>
            <person name="Hutchinson M.I."/>
            <person name="de Vries R.P."/>
            <person name="Natvig D.O."/>
            <person name="Powell A.J."/>
            <person name="Tsang A."/>
            <person name="Grigoriev I.V."/>
        </authorList>
    </citation>
    <scope>NUCLEOTIDE SEQUENCE [LARGE SCALE GENOMIC DNA]</scope>
    <source>
        <strain evidence="3 4">ATCC 24622</strain>
    </source>
</reference>
<feature type="compositionally biased region" description="Low complexity" evidence="1">
    <location>
        <begin position="351"/>
        <end position="366"/>
    </location>
</feature>
<gene>
    <name evidence="3" type="ORF">VTK73DRAFT_4750</name>
</gene>
<feature type="compositionally biased region" description="Basic residues" evidence="1">
    <location>
        <begin position="184"/>
        <end position="193"/>
    </location>
</feature>
<comment type="caution">
    <text evidence="3">The sequence shown here is derived from an EMBL/GenBank/DDBJ whole genome shotgun (WGS) entry which is preliminary data.</text>
</comment>
<feature type="compositionally biased region" description="Acidic residues" evidence="1">
    <location>
        <begin position="485"/>
        <end position="495"/>
    </location>
</feature>
<feature type="domain" description="BZIP" evidence="2">
    <location>
        <begin position="238"/>
        <end position="251"/>
    </location>
</feature>
<keyword evidence="4" id="KW-1185">Reference proteome</keyword>
<dbReference type="InterPro" id="IPR004827">
    <property type="entry name" value="bZIP"/>
</dbReference>
<protein>
    <recommendedName>
        <fullName evidence="2">BZIP domain-containing protein</fullName>
    </recommendedName>
</protein>
<feature type="region of interest" description="Disordered" evidence="1">
    <location>
        <begin position="137"/>
        <end position="208"/>
    </location>
</feature>
<feature type="compositionally biased region" description="Polar residues" evidence="1">
    <location>
        <begin position="382"/>
        <end position="400"/>
    </location>
</feature>
<feature type="region of interest" description="Disordered" evidence="1">
    <location>
        <begin position="348"/>
        <end position="401"/>
    </location>
</feature>
<name>A0ABR3WRS8_9PEZI</name>
<evidence type="ECO:0000313" key="4">
    <source>
        <dbReference type="Proteomes" id="UP001586593"/>
    </source>
</evidence>
<dbReference type="Proteomes" id="UP001586593">
    <property type="component" value="Unassembled WGS sequence"/>
</dbReference>
<sequence>MSSNEHSTGAAYPTLNTSSEYLDMRSPAFPGAEPFAHGHVASSAALHQTNQQQRNLPGVGIPRLVGLMPQLTFQQHIMNQMQFQHTLPTSSYHVPIPGVPTAGYLPAGPTGSRFIAVNQSINPANLVLAAPRAESQDTAAESVPARSPTQSCVAKTGGPADSVREGSIVAGSNVGSEQPDKKKPVMMRARRQERKTPAKPFEPSEDPIVITSDMTPQQQAAARVHNNLIAAERKENERRRNNQSAKRARIRKMATTVALGDEIIRLRGLAIRAAKEAEMWRSMVVLPEESLKQIGEAIADAAYKAAVSTMNSIYPAEDFPLAFTSVADPSPAPESNLVAPNTPVAAVGLPSGSPSSSSINDNNIIDDNSKNENSKSNNDESLTSQSASDRATQTNGQPPQCQLVLKGHYEDEVKDMRRCLRQYALSRALVEMCSEEFHEEIVGVVVRSEQICRALGLPLQAVIARDPEPKRSKSKKRKASTAVDNVEEDNDVEEE</sequence>
<dbReference type="EMBL" id="JAZHXJ010000268">
    <property type="protein sequence ID" value="KAL1866372.1"/>
    <property type="molecule type" value="Genomic_DNA"/>
</dbReference>
<proteinExistence type="predicted"/>
<evidence type="ECO:0000259" key="2">
    <source>
        <dbReference type="PROSITE" id="PS00036"/>
    </source>
</evidence>